<feature type="signal peptide" evidence="2">
    <location>
        <begin position="1"/>
        <end position="29"/>
    </location>
</feature>
<accession>A0ABX2CHB8</accession>
<reference evidence="3" key="1">
    <citation type="submission" date="2020-05" db="EMBL/GenBank/DDBJ databases">
        <title>Nod-independent and nitrogen-fixing Bradyrhizobium aeschynomene sp. nov. isolated from nodules of Aeschynomene indica.</title>
        <authorList>
            <person name="Zhang Z."/>
        </authorList>
    </citation>
    <scope>NUCLEOTIDE SEQUENCE</scope>
    <source>
        <strain evidence="3">83012</strain>
    </source>
</reference>
<gene>
    <name evidence="3" type="ORF">HL667_21580</name>
</gene>
<evidence type="ECO:0008006" key="5">
    <source>
        <dbReference type="Google" id="ProtNLM"/>
    </source>
</evidence>
<dbReference type="Gene3D" id="3.30.1380.10">
    <property type="match status" value="1"/>
</dbReference>
<sequence>MMSSQQFTTRALCRSVVLAGCVMAWPAAAAEPEAMTTPVVAEVTASTTAEPMTPPSLSPETALTTASITPSTVLPAEEAALPTAPGETPKSTVASADRIEILDECPDIDACVDRYLFALYERAPKLDKIRETERRVVTVKRKGRMVKVTRSFTRLVDNDFTWKDPKAAERVGRSMAEYVIGGMDRSFKLKLFHTLHAAEAAGLAPGITSGFRDDYRQEIASGLKAATNRSYHGGSLRGGYGHGLAADIVSVNGATRAQRWVATEQLWKWVDANGKSFGVGRPYLDRDPPHVGPVDGEEYAKHRAPAVKVAAAETKKHKRLAARQEHHAAKRAKAVRASALGSRRTG</sequence>
<evidence type="ECO:0000313" key="3">
    <source>
        <dbReference type="EMBL" id="NPU67608.1"/>
    </source>
</evidence>
<dbReference type="Proteomes" id="UP000886476">
    <property type="component" value="Unassembled WGS sequence"/>
</dbReference>
<dbReference type="RefSeq" id="WP_172112679.1">
    <property type="nucleotide sequence ID" value="NZ_JABFDN010000007.1"/>
</dbReference>
<dbReference type="EMBL" id="JABFDN010000007">
    <property type="protein sequence ID" value="NPU67608.1"/>
    <property type="molecule type" value="Genomic_DNA"/>
</dbReference>
<feature type="region of interest" description="Disordered" evidence="1">
    <location>
        <begin position="324"/>
        <end position="346"/>
    </location>
</feature>
<dbReference type="SUPFAM" id="SSF55166">
    <property type="entry name" value="Hedgehog/DD-peptidase"/>
    <property type="match status" value="1"/>
</dbReference>
<dbReference type="InterPro" id="IPR009045">
    <property type="entry name" value="Zn_M74/Hedgehog-like"/>
</dbReference>
<keyword evidence="4" id="KW-1185">Reference proteome</keyword>
<proteinExistence type="predicted"/>
<evidence type="ECO:0000313" key="4">
    <source>
        <dbReference type="Proteomes" id="UP000886476"/>
    </source>
</evidence>
<keyword evidence="2" id="KW-0732">Signal</keyword>
<feature type="chain" id="PRO_5047111762" description="Peptidase M15" evidence="2">
    <location>
        <begin position="30"/>
        <end position="346"/>
    </location>
</feature>
<comment type="caution">
    <text evidence="3">The sequence shown here is derived from an EMBL/GenBank/DDBJ whole genome shotgun (WGS) entry which is preliminary data.</text>
</comment>
<evidence type="ECO:0000256" key="2">
    <source>
        <dbReference type="SAM" id="SignalP"/>
    </source>
</evidence>
<organism evidence="3 4">
    <name type="scientific">Bradyrhizobium aeschynomenes</name>
    <dbReference type="NCBI Taxonomy" id="2734909"/>
    <lineage>
        <taxon>Bacteria</taxon>
        <taxon>Pseudomonadati</taxon>
        <taxon>Pseudomonadota</taxon>
        <taxon>Alphaproteobacteria</taxon>
        <taxon>Hyphomicrobiales</taxon>
        <taxon>Nitrobacteraceae</taxon>
        <taxon>Bradyrhizobium</taxon>
    </lineage>
</organism>
<evidence type="ECO:0000256" key="1">
    <source>
        <dbReference type="SAM" id="MobiDB-lite"/>
    </source>
</evidence>
<protein>
    <recommendedName>
        <fullName evidence="5">Peptidase M15</fullName>
    </recommendedName>
</protein>
<name>A0ABX2CHB8_9BRAD</name>